<evidence type="ECO:0000313" key="2">
    <source>
        <dbReference type="EMBL" id="AWP11521.1"/>
    </source>
</evidence>
<gene>
    <name evidence="2" type="ORF">SMAX5B_009649</name>
</gene>
<accession>A0A2U9C4N3</accession>
<proteinExistence type="predicted"/>
<dbReference type="Proteomes" id="UP000246464">
    <property type="component" value="Chromosome 12"/>
</dbReference>
<sequence length="276" mass="29275">MEKASIGPPSGDVEQVTVGPPTRDTLIGPPSGDVEQALVGPPTRDMLIGSPTRDEGGSAGPPTGNVSIGPLTEDVEDGWRQASRRPSDIVGLFLARAESSKNPWSSRIMSKSSSTETPLFPLPTEDEEEQTSAEPPTGKVSIGPPTGTEEEQTSAEPTTGNVSIGPPTDNVETGCTLGTLMLAGLTLATWGAGWMAHWEAGWMLAGLMLANWGAGWKAHWKTGWGSGEFKKSLSQPGNELFNQGLWETSLRAMRRHPSLYSHLSIKLSMNTSQGVN</sequence>
<feature type="compositionally biased region" description="Polar residues" evidence="1">
    <location>
        <begin position="101"/>
        <end position="117"/>
    </location>
</feature>
<reference evidence="2 3" key="1">
    <citation type="submission" date="2017-12" db="EMBL/GenBank/DDBJ databases">
        <title>Integrating genomic resources of turbot (Scophthalmus maximus) in depth evaluation of genetic and physical mapping variation across individuals.</title>
        <authorList>
            <person name="Martinez P."/>
        </authorList>
    </citation>
    <scope>NUCLEOTIDE SEQUENCE [LARGE SCALE GENOMIC DNA]</scope>
</reference>
<feature type="region of interest" description="Disordered" evidence="1">
    <location>
        <begin position="1"/>
        <end position="71"/>
    </location>
</feature>
<evidence type="ECO:0000256" key="1">
    <source>
        <dbReference type="SAM" id="MobiDB-lite"/>
    </source>
</evidence>
<name>A0A2U9C4N3_SCOMX</name>
<feature type="region of interest" description="Disordered" evidence="1">
    <location>
        <begin position="101"/>
        <end position="170"/>
    </location>
</feature>
<dbReference type="EMBL" id="CP026254">
    <property type="protein sequence ID" value="AWP11521.1"/>
    <property type="molecule type" value="Genomic_DNA"/>
</dbReference>
<evidence type="ECO:0000313" key="3">
    <source>
        <dbReference type="Proteomes" id="UP000246464"/>
    </source>
</evidence>
<organism evidence="2 3">
    <name type="scientific">Scophthalmus maximus</name>
    <name type="common">Turbot</name>
    <name type="synonym">Psetta maxima</name>
    <dbReference type="NCBI Taxonomy" id="52904"/>
    <lineage>
        <taxon>Eukaryota</taxon>
        <taxon>Metazoa</taxon>
        <taxon>Chordata</taxon>
        <taxon>Craniata</taxon>
        <taxon>Vertebrata</taxon>
        <taxon>Euteleostomi</taxon>
        <taxon>Actinopterygii</taxon>
        <taxon>Neopterygii</taxon>
        <taxon>Teleostei</taxon>
        <taxon>Neoteleostei</taxon>
        <taxon>Acanthomorphata</taxon>
        <taxon>Carangaria</taxon>
        <taxon>Pleuronectiformes</taxon>
        <taxon>Pleuronectoidei</taxon>
        <taxon>Scophthalmidae</taxon>
        <taxon>Scophthalmus</taxon>
    </lineage>
</organism>
<keyword evidence="3" id="KW-1185">Reference proteome</keyword>
<protein>
    <submittedName>
        <fullName evidence="2">Uncharacterized protein</fullName>
    </submittedName>
</protein>
<dbReference type="AlphaFoldDB" id="A0A2U9C4N3"/>